<dbReference type="InterPro" id="IPR012338">
    <property type="entry name" value="Beta-lactam/transpept-like"/>
</dbReference>
<evidence type="ECO:0000256" key="7">
    <source>
        <dbReference type="PIRSR" id="PIRSR618044-1"/>
    </source>
</evidence>
<sequence length="323" mass="35646">MIFTDNLKFFSIALVLVSATTWGANFLGQGLEEFFLGREWASNPKILAAQANQMEFARLVRNSKPLRNRATADLKIDAKAAISILLNNQGGEKILFEKNSQEPLPIASLSKLMTVDVILKNYDLSREIVITKEAVAQEENFGKLRVGDILTVEQLLYPLLMESSNDAAFALANDYDGVAEKIFVSMMNEDAQSLGLGNTHFVNSSGLDPETQEPKENINISSARDLSQLTQQLLKTPLVWKILSTPKINLYGETLISTNKLLGKVSGIIGGKTGYTDTALGCFVLVLEAPNGKGRIINVILGAQDRFSEMEKLINWTNQAYLW</sequence>
<protein>
    <recommendedName>
        <fullName evidence="10">Peptidase S11 D-alanyl-D-alanine carboxypeptidase A N-terminal domain-containing protein</fullName>
    </recommendedName>
</protein>
<evidence type="ECO:0000256" key="9">
    <source>
        <dbReference type="RuleBase" id="RU004016"/>
    </source>
</evidence>
<gene>
    <name evidence="11" type="ORF">A2654_00600</name>
</gene>
<feature type="active site" evidence="7">
    <location>
        <position position="163"/>
    </location>
</feature>
<dbReference type="GO" id="GO:0009002">
    <property type="term" value="F:serine-type D-Ala-D-Ala carboxypeptidase activity"/>
    <property type="evidence" value="ECO:0007669"/>
    <property type="project" value="InterPro"/>
</dbReference>
<dbReference type="EMBL" id="MHMA01000032">
    <property type="protein sequence ID" value="OGZ19867.1"/>
    <property type="molecule type" value="Genomic_DNA"/>
</dbReference>
<dbReference type="GO" id="GO:0009252">
    <property type="term" value="P:peptidoglycan biosynthetic process"/>
    <property type="evidence" value="ECO:0007669"/>
    <property type="project" value="UniProtKB-KW"/>
</dbReference>
<evidence type="ECO:0000256" key="1">
    <source>
        <dbReference type="ARBA" id="ARBA00007164"/>
    </source>
</evidence>
<feature type="active site" description="Proton acceptor" evidence="7">
    <location>
        <position position="111"/>
    </location>
</feature>
<organism evidence="11 12">
    <name type="scientific">Candidatus Nealsonbacteria bacterium RIFCSPHIGHO2_01_FULL_43_31</name>
    <dbReference type="NCBI Taxonomy" id="1801665"/>
    <lineage>
        <taxon>Bacteria</taxon>
        <taxon>Candidatus Nealsoniibacteriota</taxon>
    </lineage>
</organism>
<feature type="domain" description="Peptidase S11 D-alanyl-D-alanine carboxypeptidase A N-terminal" evidence="10">
    <location>
        <begin position="73"/>
        <end position="304"/>
    </location>
</feature>
<dbReference type="InterPro" id="IPR001967">
    <property type="entry name" value="Peptidase_S11_N"/>
</dbReference>
<evidence type="ECO:0000259" key="10">
    <source>
        <dbReference type="Pfam" id="PF00768"/>
    </source>
</evidence>
<keyword evidence="3" id="KW-0378">Hydrolase</keyword>
<comment type="similarity">
    <text evidence="1 9">Belongs to the peptidase S11 family.</text>
</comment>
<feature type="active site" description="Acyl-ester intermediate" evidence="7">
    <location>
        <position position="108"/>
    </location>
</feature>
<dbReference type="SUPFAM" id="SSF56601">
    <property type="entry name" value="beta-lactamase/transpeptidase-like"/>
    <property type="match status" value="1"/>
</dbReference>
<comment type="caution">
    <text evidence="11">The sequence shown here is derived from an EMBL/GenBank/DDBJ whole genome shotgun (WGS) entry which is preliminary data.</text>
</comment>
<reference evidence="11 12" key="1">
    <citation type="journal article" date="2016" name="Nat. Commun.">
        <title>Thousands of microbial genomes shed light on interconnected biogeochemical processes in an aquifer system.</title>
        <authorList>
            <person name="Anantharaman K."/>
            <person name="Brown C.T."/>
            <person name="Hug L.A."/>
            <person name="Sharon I."/>
            <person name="Castelle C.J."/>
            <person name="Probst A.J."/>
            <person name="Thomas B.C."/>
            <person name="Singh A."/>
            <person name="Wilkins M.J."/>
            <person name="Karaoz U."/>
            <person name="Brodie E.L."/>
            <person name="Williams K.H."/>
            <person name="Hubbard S.S."/>
            <person name="Banfield J.F."/>
        </authorList>
    </citation>
    <scope>NUCLEOTIDE SEQUENCE [LARGE SCALE GENOMIC DNA]</scope>
</reference>
<evidence type="ECO:0000256" key="8">
    <source>
        <dbReference type="PIRSR" id="PIRSR618044-2"/>
    </source>
</evidence>
<dbReference type="Proteomes" id="UP000178721">
    <property type="component" value="Unassembled WGS sequence"/>
</dbReference>
<dbReference type="PANTHER" id="PTHR21581">
    <property type="entry name" value="D-ALANYL-D-ALANINE CARBOXYPEPTIDASE"/>
    <property type="match status" value="1"/>
</dbReference>
<evidence type="ECO:0000256" key="2">
    <source>
        <dbReference type="ARBA" id="ARBA00022729"/>
    </source>
</evidence>
<dbReference type="GO" id="GO:0008360">
    <property type="term" value="P:regulation of cell shape"/>
    <property type="evidence" value="ECO:0007669"/>
    <property type="project" value="UniProtKB-KW"/>
</dbReference>
<evidence type="ECO:0000256" key="3">
    <source>
        <dbReference type="ARBA" id="ARBA00022801"/>
    </source>
</evidence>
<accession>A0A1G2E214</accession>
<dbReference type="Gene3D" id="3.40.710.10">
    <property type="entry name" value="DD-peptidase/beta-lactamase superfamily"/>
    <property type="match status" value="1"/>
</dbReference>
<evidence type="ECO:0000256" key="5">
    <source>
        <dbReference type="ARBA" id="ARBA00022984"/>
    </source>
</evidence>
<evidence type="ECO:0000313" key="12">
    <source>
        <dbReference type="Proteomes" id="UP000178721"/>
    </source>
</evidence>
<name>A0A1G2E214_9BACT</name>
<evidence type="ECO:0000256" key="6">
    <source>
        <dbReference type="ARBA" id="ARBA00023316"/>
    </source>
</evidence>
<dbReference type="InterPro" id="IPR018044">
    <property type="entry name" value="Peptidase_S11"/>
</dbReference>
<evidence type="ECO:0000256" key="4">
    <source>
        <dbReference type="ARBA" id="ARBA00022960"/>
    </source>
</evidence>
<dbReference type="Pfam" id="PF00768">
    <property type="entry name" value="Peptidase_S11"/>
    <property type="match status" value="1"/>
</dbReference>
<feature type="binding site" evidence="8">
    <location>
        <position position="272"/>
    </location>
    <ligand>
        <name>substrate</name>
    </ligand>
</feature>
<dbReference type="GO" id="GO:0006508">
    <property type="term" value="P:proteolysis"/>
    <property type="evidence" value="ECO:0007669"/>
    <property type="project" value="InterPro"/>
</dbReference>
<dbReference type="PRINTS" id="PR00725">
    <property type="entry name" value="DADACBPTASE1"/>
</dbReference>
<dbReference type="GO" id="GO:0071555">
    <property type="term" value="P:cell wall organization"/>
    <property type="evidence" value="ECO:0007669"/>
    <property type="project" value="UniProtKB-KW"/>
</dbReference>
<dbReference type="PANTHER" id="PTHR21581:SF6">
    <property type="entry name" value="TRAFFICKING PROTEIN PARTICLE COMPLEX SUBUNIT 12"/>
    <property type="match status" value="1"/>
</dbReference>
<keyword evidence="4" id="KW-0133">Cell shape</keyword>
<keyword evidence="6" id="KW-0961">Cell wall biogenesis/degradation</keyword>
<evidence type="ECO:0000313" key="11">
    <source>
        <dbReference type="EMBL" id="OGZ19867.1"/>
    </source>
</evidence>
<keyword evidence="5" id="KW-0573">Peptidoglycan synthesis</keyword>
<proteinExistence type="inferred from homology"/>
<dbReference type="AlphaFoldDB" id="A0A1G2E214"/>
<keyword evidence="2" id="KW-0732">Signal</keyword>